<dbReference type="CDD" id="cd02440">
    <property type="entry name" value="AdoMet_MTases"/>
    <property type="match status" value="1"/>
</dbReference>
<dbReference type="Proteomes" id="UP001171111">
    <property type="component" value="Unassembled WGS sequence"/>
</dbReference>
<dbReference type="EMBL" id="JAULJQ010000001">
    <property type="protein sequence ID" value="MDO2408503.1"/>
    <property type="molecule type" value="Genomic_DNA"/>
</dbReference>
<protein>
    <submittedName>
        <fullName evidence="1">Methyltransferase domain-containing protein</fullName>
    </submittedName>
</protein>
<dbReference type="Gene3D" id="3.40.50.150">
    <property type="entry name" value="Vaccinia Virus protein VP39"/>
    <property type="match status" value="1"/>
</dbReference>
<dbReference type="InterPro" id="IPR029063">
    <property type="entry name" value="SAM-dependent_MTases_sf"/>
</dbReference>
<dbReference type="Pfam" id="PF13489">
    <property type="entry name" value="Methyltransf_23"/>
    <property type="match status" value="1"/>
</dbReference>
<reference evidence="1 2" key="1">
    <citation type="submission" date="2023-06" db="EMBL/GenBank/DDBJ databases">
        <title>Campylobacter magnum sp. nov., isolated from cecal contents of domestic pigs (Sus scrofa domesticus).</title>
        <authorList>
            <person name="Papic B."/>
            <person name="Gruntar I."/>
        </authorList>
    </citation>
    <scope>NUCLEOTIDE SEQUENCE [LARGE SCALE GENOMIC DNA]</scope>
    <source>
        <strain evidence="2">34484-21</strain>
    </source>
</reference>
<evidence type="ECO:0000313" key="1">
    <source>
        <dbReference type="EMBL" id="MDO2408503.1"/>
    </source>
</evidence>
<gene>
    <name evidence="1" type="ORF">Q2362_00130</name>
</gene>
<sequence>MSFELYKNKYEQKGYGVEYPDGHVIRFYERILKYKLNKTSGKLLDFGCGNGTHAKYFKDKGFKVFGADIVPSLQEKWNKNVGDDSKYFNIRNETKLEDIIDEKIDVIFANQSLYYLPKDILEQRLSSFYNICNENAIIFASMMSSKNYYYAHSSKSDGWFRSVKLDGRLKENCEIHFINTQKELEETFSLFKPLFVGDYDPINFYDFEGSAHHFIFIGQK</sequence>
<dbReference type="RefSeq" id="WP_302243212.1">
    <property type="nucleotide sequence ID" value="NZ_JAULJQ010000001.1"/>
</dbReference>
<dbReference type="SUPFAM" id="SSF53335">
    <property type="entry name" value="S-adenosyl-L-methionine-dependent methyltransferases"/>
    <property type="match status" value="1"/>
</dbReference>
<dbReference type="PANTHER" id="PTHR43861:SF1">
    <property type="entry name" value="TRANS-ACONITATE 2-METHYLTRANSFERASE"/>
    <property type="match status" value="1"/>
</dbReference>
<keyword evidence="2" id="KW-1185">Reference proteome</keyword>
<dbReference type="GO" id="GO:0032259">
    <property type="term" value="P:methylation"/>
    <property type="evidence" value="ECO:0007669"/>
    <property type="project" value="UniProtKB-KW"/>
</dbReference>
<keyword evidence="1" id="KW-0489">Methyltransferase</keyword>
<comment type="caution">
    <text evidence="1">The sequence shown here is derived from an EMBL/GenBank/DDBJ whole genome shotgun (WGS) entry which is preliminary data.</text>
</comment>
<keyword evidence="1" id="KW-0808">Transferase</keyword>
<name>A0ABT8T6G5_9BACT</name>
<proteinExistence type="predicted"/>
<dbReference type="PANTHER" id="PTHR43861">
    <property type="entry name" value="TRANS-ACONITATE 2-METHYLTRANSFERASE-RELATED"/>
    <property type="match status" value="1"/>
</dbReference>
<dbReference type="GO" id="GO:0008168">
    <property type="term" value="F:methyltransferase activity"/>
    <property type="evidence" value="ECO:0007669"/>
    <property type="project" value="UniProtKB-KW"/>
</dbReference>
<accession>A0ABT8T6G5</accession>
<evidence type="ECO:0000313" key="2">
    <source>
        <dbReference type="Proteomes" id="UP001171111"/>
    </source>
</evidence>
<organism evidence="1 2">
    <name type="scientific">Campylobacter magnus</name>
    <dbReference type="NCBI Taxonomy" id="3026462"/>
    <lineage>
        <taxon>Bacteria</taxon>
        <taxon>Pseudomonadati</taxon>
        <taxon>Campylobacterota</taxon>
        <taxon>Epsilonproteobacteria</taxon>
        <taxon>Campylobacterales</taxon>
        <taxon>Campylobacteraceae</taxon>
        <taxon>Campylobacter</taxon>
    </lineage>
</organism>